<name>A0A856MEW8_9CYAN</name>
<proteinExistence type="predicted"/>
<dbReference type="Proteomes" id="UP000503129">
    <property type="component" value="Chromosome"/>
</dbReference>
<organism evidence="1 2">
    <name type="scientific">Brasilonema sennae CENA114</name>
    <dbReference type="NCBI Taxonomy" id="415709"/>
    <lineage>
        <taxon>Bacteria</taxon>
        <taxon>Bacillati</taxon>
        <taxon>Cyanobacteriota</taxon>
        <taxon>Cyanophyceae</taxon>
        <taxon>Nostocales</taxon>
        <taxon>Scytonemataceae</taxon>
        <taxon>Brasilonema</taxon>
        <taxon>Bromeliae group (in: Brasilonema)</taxon>
    </lineage>
</organism>
<gene>
    <name evidence="1" type="ORF">DP114_13850</name>
</gene>
<protein>
    <submittedName>
        <fullName evidence="1">Uncharacterized protein</fullName>
    </submittedName>
</protein>
<dbReference type="EMBL" id="CP030118">
    <property type="protein sequence ID" value="QDL08830.1"/>
    <property type="molecule type" value="Genomic_DNA"/>
</dbReference>
<evidence type="ECO:0000313" key="1">
    <source>
        <dbReference type="EMBL" id="QDL08830.1"/>
    </source>
</evidence>
<evidence type="ECO:0000313" key="2">
    <source>
        <dbReference type="Proteomes" id="UP000503129"/>
    </source>
</evidence>
<dbReference type="AlphaFoldDB" id="A0A856MEW8"/>
<accession>A0A856MEW8</accession>
<reference evidence="1 2" key="1">
    <citation type="submission" date="2018-06" db="EMBL/GenBank/DDBJ databases">
        <title>Comparative genomics of Brasilonema spp. strains.</title>
        <authorList>
            <person name="Alvarenga D.O."/>
            <person name="Fiore M.F."/>
            <person name="Varani A.M."/>
        </authorList>
    </citation>
    <scope>NUCLEOTIDE SEQUENCE [LARGE SCALE GENOMIC DNA]</scope>
    <source>
        <strain evidence="1 2">CENA114</strain>
    </source>
</reference>
<dbReference type="KEGG" id="bsen:DP114_13850"/>
<sequence length="78" mass="8931">MGGDRLKIIEKSGLNVPNPYSIFRISCQCVSPMNIVSYLVISNMMKDLVYIATKQIMIFQVNLNIYIVLQAKTVLMRF</sequence>
<keyword evidence="2" id="KW-1185">Reference proteome</keyword>